<dbReference type="CDD" id="cd12116">
    <property type="entry name" value="A_NRPS_Ta1_like"/>
    <property type="match status" value="1"/>
</dbReference>
<dbReference type="GO" id="GO:0031177">
    <property type="term" value="F:phosphopantetheine binding"/>
    <property type="evidence" value="ECO:0007669"/>
    <property type="project" value="InterPro"/>
</dbReference>
<dbReference type="GO" id="GO:0043041">
    <property type="term" value="P:amino acid activation for nonribosomal peptide biosynthetic process"/>
    <property type="evidence" value="ECO:0007669"/>
    <property type="project" value="TreeGrafter"/>
</dbReference>
<dbReference type="Gene3D" id="3.40.50.1820">
    <property type="entry name" value="alpha/beta hydrolase"/>
    <property type="match status" value="1"/>
</dbReference>
<dbReference type="Gene3D" id="3.40.50.980">
    <property type="match status" value="2"/>
</dbReference>
<dbReference type="Pfam" id="PF00975">
    <property type="entry name" value="Thioesterase"/>
    <property type="match status" value="1"/>
</dbReference>
<dbReference type="InterPro" id="IPR020845">
    <property type="entry name" value="AMP-binding_CS"/>
</dbReference>
<evidence type="ECO:0000256" key="2">
    <source>
        <dbReference type="ARBA" id="ARBA00006432"/>
    </source>
</evidence>
<evidence type="ECO:0000256" key="5">
    <source>
        <dbReference type="SAM" id="MobiDB-lite"/>
    </source>
</evidence>
<dbReference type="SUPFAM" id="SSF53474">
    <property type="entry name" value="alpha/beta-Hydrolases"/>
    <property type="match status" value="1"/>
</dbReference>
<dbReference type="EMBL" id="FOFG01000020">
    <property type="protein sequence ID" value="SER47440.1"/>
    <property type="molecule type" value="Genomic_DNA"/>
</dbReference>
<evidence type="ECO:0000259" key="6">
    <source>
        <dbReference type="PROSITE" id="PS50075"/>
    </source>
</evidence>
<dbReference type="SUPFAM" id="SSF56801">
    <property type="entry name" value="Acetyl-CoA synthetase-like"/>
    <property type="match status" value="1"/>
</dbReference>
<dbReference type="InterPro" id="IPR001031">
    <property type="entry name" value="Thioesterase"/>
</dbReference>
<comment type="similarity">
    <text evidence="2">Belongs to the ATP-dependent AMP-binding enzyme family.</text>
</comment>
<keyword evidence="4" id="KW-0597">Phosphoprotein</keyword>
<feature type="region of interest" description="Disordered" evidence="5">
    <location>
        <begin position="982"/>
        <end position="1018"/>
    </location>
</feature>
<dbReference type="PROSITE" id="PS00455">
    <property type="entry name" value="AMP_BINDING"/>
    <property type="match status" value="1"/>
</dbReference>
<dbReference type="FunFam" id="3.30.300.30:FF:000010">
    <property type="entry name" value="Enterobactin synthetase component F"/>
    <property type="match status" value="1"/>
</dbReference>
<dbReference type="Pfam" id="PF00668">
    <property type="entry name" value="Condensation"/>
    <property type="match status" value="1"/>
</dbReference>
<dbReference type="InterPro" id="IPR036736">
    <property type="entry name" value="ACP-like_sf"/>
</dbReference>
<evidence type="ECO:0000256" key="4">
    <source>
        <dbReference type="ARBA" id="ARBA00022553"/>
    </source>
</evidence>
<dbReference type="Pfam" id="PF00550">
    <property type="entry name" value="PP-binding"/>
    <property type="match status" value="1"/>
</dbReference>
<dbReference type="InterPro" id="IPR025110">
    <property type="entry name" value="AMP-bd_C"/>
</dbReference>
<dbReference type="GO" id="GO:0047527">
    <property type="term" value="F:2,3-dihydroxybenzoate-serine ligase activity"/>
    <property type="evidence" value="ECO:0007669"/>
    <property type="project" value="TreeGrafter"/>
</dbReference>
<dbReference type="InterPro" id="IPR020806">
    <property type="entry name" value="PKS_PP-bd"/>
</dbReference>
<dbReference type="PANTHER" id="PTHR45527">
    <property type="entry name" value="NONRIBOSOMAL PEPTIDE SYNTHETASE"/>
    <property type="match status" value="1"/>
</dbReference>
<dbReference type="SUPFAM" id="SSF47336">
    <property type="entry name" value="ACP-like"/>
    <property type="match status" value="1"/>
</dbReference>
<dbReference type="PROSITE" id="PS00012">
    <property type="entry name" value="PHOSPHOPANTETHEINE"/>
    <property type="match status" value="1"/>
</dbReference>
<comment type="cofactor">
    <cofactor evidence="1">
        <name>pantetheine 4'-phosphate</name>
        <dbReference type="ChEBI" id="CHEBI:47942"/>
    </cofactor>
</comment>
<protein>
    <submittedName>
        <fullName evidence="7">Amino acid adenylation domain-containing protein</fullName>
    </submittedName>
</protein>
<accession>A0A1H9PH81</accession>
<dbReference type="FunFam" id="3.40.50.12780:FF:000012">
    <property type="entry name" value="Non-ribosomal peptide synthetase"/>
    <property type="match status" value="1"/>
</dbReference>
<dbReference type="Pfam" id="PF13193">
    <property type="entry name" value="AMP-binding_C"/>
    <property type="match status" value="1"/>
</dbReference>
<dbReference type="InterPro" id="IPR045851">
    <property type="entry name" value="AMP-bd_C_sf"/>
</dbReference>
<dbReference type="Pfam" id="PF00501">
    <property type="entry name" value="AMP-binding"/>
    <property type="match status" value="1"/>
</dbReference>
<sequence>MQSTAMSDARRRALEELLSRRAGGDRERFRIPRRAGEGPVPVSPEQEDVLSHAATMPGSPLYNESLIVRHSGPLDAEAMRLAFGEIVRRHEIWRTTMLLVDGQFVQTVHPPFPVELPVTDLGGLPPDLQEAEAARIARADAESPLCPSRLPLFRARLIRMGEEGDRLSCAAHHSILDSLSLQGRLLPELVSLYRSFAAGGTPPREEDELQYGDYAVWRRAQVADGRIERSLADWREMLAGPLPALQLPTDRPRSQNPGADAAAECFTIPPELSQALKQQAHSEGVTLFTLLLASFGVLLHRYSGQEDVIVGTVTDMRTRPELERMSGCFLNSLALRLAPAGEQTFRGYLARLRSTVFRSLGASEVPFERVLREVRPRRVGGRHPLFDAFFVLEPTAPALPSGWSFSPSELAPPAAKFDLWLDITDTGNHLAGRFIYRADLFDAETVRRMTGHLVTLMRGAVEHPDCRLGDLPLLTRAEEERFAAWNETRRPIPDSPVPALFRAEARRGPDAPAVTFGDRTANYAELDRLSDRLAARLLEAGAGPGKLVGVCMERSIDMVAALLAVMKSGGAYLPLDPGFPVARLQMICADAEPVVLLAEPKTRHVLAGSDIPVLVCDALDAGEETAWPALVKPALEDNGLEGIELEDMAYVLYTSGSTGRPKGVEISHRALVNLLASMAAEPGFSAVDSMLAVTTISFDIAGLELFLPLISGGRIVLASREAAADPRELAALIRTSDCSVMQATPATWRGLVESGWKGRADLRILCGGEALPGDLAEQLLTRCASLWNVYGPTETTIWSTVHKVARGERPVPVGRPLANTTCFILDKAGRRVPVGVPGELFIGGDGLARGYHGRPDLTADRFVSMPAAGGARVYRTGDLARFRGDGSIECLGRTDHQVKVRGFRIECGEVEAALQTHPGVAGAAVRIWPDASGAASLVGYIVARQGSEPELAEVRMFLRRLLPDYMVPSRLMRIAQLPMTPNRKVDRDALPPPGGEGLGGEGSGGEEPGEGGAAADEMSEKERRLARLWAEVLGRSMVGPTENFFELGGHSLLAMRLLNRIEEEFRCQLSMASIFHAPDVRGMALLLGSDDVAVPRTVNIQPRGSRPALFWLNAGPKYLPLAHELGVDQPFYGLELTKAEMGGFVGRVEVHDIAAHMIEAIRAVQPSGPYYIGGYCDWGIPAFEVAQQLIAAGETVGRLFVLDTPNPTVMEETSAVAVDLSRFRYHLGEMMRRRGRERWAYGFIRAQRAARRWLGRLPVEATEEEVIAFGNEMERKVHAYRPVSYPGDFVLLQPEKRADILNYTEGWRGMIRGAFESYSIPGSHEEILEEDNIRQLGRVIADCLQRSQTEIPMRGQEAA</sequence>
<dbReference type="InterPro" id="IPR006162">
    <property type="entry name" value="Ppantetheine_attach_site"/>
</dbReference>
<dbReference type="GO" id="GO:0005829">
    <property type="term" value="C:cytosol"/>
    <property type="evidence" value="ECO:0007669"/>
    <property type="project" value="TreeGrafter"/>
</dbReference>
<feature type="compositionally biased region" description="Gly residues" evidence="5">
    <location>
        <begin position="995"/>
        <end position="1012"/>
    </location>
</feature>
<dbReference type="OrthoDB" id="9770470at2"/>
<dbReference type="InterPro" id="IPR010071">
    <property type="entry name" value="AA_adenyl_dom"/>
</dbReference>
<proteinExistence type="inferred from homology"/>
<dbReference type="PANTHER" id="PTHR45527:SF1">
    <property type="entry name" value="FATTY ACID SYNTHASE"/>
    <property type="match status" value="1"/>
</dbReference>
<dbReference type="NCBIfam" id="TIGR01733">
    <property type="entry name" value="AA-adenyl-dom"/>
    <property type="match status" value="1"/>
</dbReference>
<evidence type="ECO:0000313" key="7">
    <source>
        <dbReference type="EMBL" id="SER47440.1"/>
    </source>
</evidence>
<dbReference type="Gene3D" id="3.30.559.10">
    <property type="entry name" value="Chloramphenicol acetyltransferase-like domain"/>
    <property type="match status" value="1"/>
</dbReference>
<dbReference type="SMART" id="SM00823">
    <property type="entry name" value="PKS_PP"/>
    <property type="match status" value="1"/>
</dbReference>
<dbReference type="Gene3D" id="2.30.38.10">
    <property type="entry name" value="Luciferase, Domain 3"/>
    <property type="match status" value="1"/>
</dbReference>
<keyword evidence="8" id="KW-1185">Reference proteome</keyword>
<feature type="domain" description="Carrier" evidence="6">
    <location>
        <begin position="1016"/>
        <end position="1091"/>
    </location>
</feature>
<dbReference type="SUPFAM" id="SSF52777">
    <property type="entry name" value="CoA-dependent acyltransferases"/>
    <property type="match status" value="2"/>
</dbReference>
<evidence type="ECO:0000256" key="3">
    <source>
        <dbReference type="ARBA" id="ARBA00022450"/>
    </source>
</evidence>
<dbReference type="CDD" id="cd19531">
    <property type="entry name" value="LCL_NRPS-like"/>
    <property type="match status" value="1"/>
</dbReference>
<dbReference type="GO" id="GO:0009366">
    <property type="term" value="C:enterobactin synthetase complex"/>
    <property type="evidence" value="ECO:0007669"/>
    <property type="project" value="TreeGrafter"/>
</dbReference>
<dbReference type="STRING" id="1855383.SAMN05216548_12023"/>
<dbReference type="FunFam" id="1.10.1200.10:FF:000005">
    <property type="entry name" value="Nonribosomal peptide synthetase 1"/>
    <property type="match status" value="1"/>
</dbReference>
<dbReference type="FunFam" id="3.40.50.980:FF:000001">
    <property type="entry name" value="Non-ribosomal peptide synthetase"/>
    <property type="match status" value="1"/>
</dbReference>
<evidence type="ECO:0000313" key="8">
    <source>
        <dbReference type="Proteomes" id="UP000199647"/>
    </source>
</evidence>
<dbReference type="InterPro" id="IPR029058">
    <property type="entry name" value="AB_hydrolase_fold"/>
</dbReference>
<reference evidence="7 8" key="1">
    <citation type="submission" date="2016-10" db="EMBL/GenBank/DDBJ databases">
        <authorList>
            <person name="de Groot N.N."/>
        </authorList>
    </citation>
    <scope>NUCLEOTIDE SEQUENCE [LARGE SCALE GENOMIC DNA]</scope>
    <source>
        <strain evidence="7 8">A52C2</strain>
    </source>
</reference>
<dbReference type="PROSITE" id="PS50075">
    <property type="entry name" value="CARRIER"/>
    <property type="match status" value="1"/>
</dbReference>
<feature type="compositionally biased region" description="Basic and acidic residues" evidence="5">
    <location>
        <begin position="17"/>
        <end position="36"/>
    </location>
</feature>
<dbReference type="InterPro" id="IPR009081">
    <property type="entry name" value="PP-bd_ACP"/>
</dbReference>
<dbReference type="InterPro" id="IPR023213">
    <property type="entry name" value="CAT-like_dom_sf"/>
</dbReference>
<dbReference type="FunFam" id="2.30.38.10:FF:000001">
    <property type="entry name" value="Non-ribosomal peptide synthetase PvdI"/>
    <property type="match status" value="1"/>
</dbReference>
<dbReference type="InterPro" id="IPR001242">
    <property type="entry name" value="Condensation_dom"/>
</dbReference>
<feature type="region of interest" description="Disordered" evidence="5">
    <location>
        <begin position="17"/>
        <end position="44"/>
    </location>
</feature>
<evidence type="ECO:0000256" key="1">
    <source>
        <dbReference type="ARBA" id="ARBA00001957"/>
    </source>
</evidence>
<dbReference type="Gene3D" id="1.10.1200.10">
    <property type="entry name" value="ACP-like"/>
    <property type="match status" value="1"/>
</dbReference>
<dbReference type="GO" id="GO:0009239">
    <property type="term" value="P:enterobactin biosynthetic process"/>
    <property type="evidence" value="ECO:0007669"/>
    <property type="project" value="TreeGrafter"/>
</dbReference>
<keyword evidence="3" id="KW-0596">Phosphopantetheine</keyword>
<dbReference type="Gene3D" id="3.30.300.30">
    <property type="match status" value="1"/>
</dbReference>
<name>A0A1H9PH81_9HYPH</name>
<dbReference type="InterPro" id="IPR000873">
    <property type="entry name" value="AMP-dep_synth/lig_dom"/>
</dbReference>
<dbReference type="Proteomes" id="UP000199647">
    <property type="component" value="Unassembled WGS sequence"/>
</dbReference>
<dbReference type="Gene3D" id="3.30.559.30">
    <property type="entry name" value="Nonribosomal peptide synthetase, condensation domain"/>
    <property type="match status" value="1"/>
</dbReference>
<gene>
    <name evidence="7" type="ORF">SAMN05216548_12023</name>
</gene>
<organism evidence="7 8">
    <name type="scientific">Faunimonas pinastri</name>
    <dbReference type="NCBI Taxonomy" id="1855383"/>
    <lineage>
        <taxon>Bacteria</taxon>
        <taxon>Pseudomonadati</taxon>
        <taxon>Pseudomonadota</taxon>
        <taxon>Alphaproteobacteria</taxon>
        <taxon>Hyphomicrobiales</taxon>
        <taxon>Afifellaceae</taxon>
        <taxon>Faunimonas</taxon>
    </lineage>
</organism>